<dbReference type="CDD" id="cd00082">
    <property type="entry name" value="HisKA"/>
    <property type="match status" value="1"/>
</dbReference>
<dbReference type="PROSITE" id="PS50110">
    <property type="entry name" value="RESPONSE_REGULATORY"/>
    <property type="match status" value="1"/>
</dbReference>
<dbReference type="Gene3D" id="3.40.50.2300">
    <property type="match status" value="1"/>
</dbReference>
<keyword evidence="10" id="KW-0614">Plasmid</keyword>
<dbReference type="InterPro" id="IPR004358">
    <property type="entry name" value="Sig_transdc_His_kin-like_C"/>
</dbReference>
<dbReference type="GO" id="GO:0016787">
    <property type="term" value="F:hydrolase activity"/>
    <property type="evidence" value="ECO:0007669"/>
    <property type="project" value="UniProtKB-KW"/>
</dbReference>
<dbReference type="SMART" id="SM00388">
    <property type="entry name" value="HisKA"/>
    <property type="match status" value="1"/>
</dbReference>
<dbReference type="SUPFAM" id="SSF52172">
    <property type="entry name" value="CheY-like"/>
    <property type="match status" value="1"/>
</dbReference>
<evidence type="ECO:0000256" key="3">
    <source>
        <dbReference type="ARBA" id="ARBA00022553"/>
    </source>
</evidence>
<dbReference type="FunFam" id="3.30.565.10:FF:000010">
    <property type="entry name" value="Sensor histidine kinase RcsC"/>
    <property type="match status" value="1"/>
</dbReference>
<dbReference type="PANTHER" id="PTHR45339">
    <property type="entry name" value="HYBRID SIGNAL TRANSDUCTION HISTIDINE KINASE J"/>
    <property type="match status" value="1"/>
</dbReference>
<evidence type="ECO:0000256" key="2">
    <source>
        <dbReference type="ARBA" id="ARBA00012438"/>
    </source>
</evidence>
<dbReference type="AlphaFoldDB" id="A0AB39HHD6"/>
<dbReference type="Pfam" id="PF00512">
    <property type="entry name" value="HisKA"/>
    <property type="match status" value="1"/>
</dbReference>
<feature type="modified residue" description="4-aspartylphosphate" evidence="6">
    <location>
        <position position="500"/>
    </location>
</feature>
<dbReference type="Gene3D" id="1.10.287.130">
    <property type="match status" value="1"/>
</dbReference>
<evidence type="ECO:0000259" key="8">
    <source>
        <dbReference type="PROSITE" id="PS50109"/>
    </source>
</evidence>
<keyword evidence="3 6" id="KW-0597">Phosphoprotein</keyword>
<feature type="coiled-coil region" evidence="7">
    <location>
        <begin position="4"/>
        <end position="38"/>
    </location>
</feature>
<dbReference type="InterPro" id="IPR036890">
    <property type="entry name" value="HATPase_C_sf"/>
</dbReference>
<evidence type="ECO:0000259" key="9">
    <source>
        <dbReference type="PROSITE" id="PS50110"/>
    </source>
</evidence>
<evidence type="ECO:0000256" key="4">
    <source>
        <dbReference type="ARBA" id="ARBA00022801"/>
    </source>
</evidence>
<dbReference type="CDD" id="cd16922">
    <property type="entry name" value="HATPase_EvgS-ArcB-TorS-like"/>
    <property type="match status" value="1"/>
</dbReference>
<organism evidence="10">
    <name type="scientific">Vibrio sp. HB236076</name>
    <dbReference type="NCBI Taxonomy" id="3232307"/>
    <lineage>
        <taxon>Bacteria</taxon>
        <taxon>Pseudomonadati</taxon>
        <taxon>Pseudomonadota</taxon>
        <taxon>Gammaproteobacteria</taxon>
        <taxon>Vibrionales</taxon>
        <taxon>Vibrionaceae</taxon>
        <taxon>Vibrio</taxon>
    </lineage>
</organism>
<name>A0AB39HHD6_9VIBR</name>
<dbReference type="InterPro" id="IPR011006">
    <property type="entry name" value="CheY-like_superfamily"/>
</dbReference>
<dbReference type="InterPro" id="IPR003661">
    <property type="entry name" value="HisK_dim/P_dom"/>
</dbReference>
<feature type="domain" description="Histidine kinase" evidence="8">
    <location>
        <begin position="212"/>
        <end position="427"/>
    </location>
</feature>
<sequence>MDDIALLKRKLHREQLAREQAEKLLECKSLELYDLNQQLTLAMRHLEHRSAAQMRQMAFEEAIDKILIDFGQSFLSQRLNDALLTHFITRLKETPLVKDAFLILHQHQFIDLKTHQFGHASLDLQVNRNGERLEWSDQYLYLPVEIHGQQAAHWVFYVEQQDVQDEAITTKLTLVSELLKVALKQNLTWQEETKLRQRAEESEKSTKEFVAMINHELRTPLNGVLGAVELLRDTRLDRHQQQFLGHLVQGGELLRVIINDLLDFSKMSAGMLEINRNVFYWQQLIDAISGIFAAKSLETGVAFKIEQSDIPPVLIGDIERIKQILVNLIGNAFKFTTQGVIKLCAYWQNGLLTLEVSDTGIGISESDQTNLFDPFVQVDRTSRRSHEGSGLGLAICQNLATLMQGSVRCQSQLGHGSTFFVQLNVAQGQMSMKEPQTSESGEAASHFEPIKVLVVDDAVLNQILVKEFLAKLHIIPEICENGRQALQAIEEHQYDLILMDCRMPEMDGFEATRLMREQGVTVPIIALTACATVEESERCLASGMNGILNKPYSFDQLKQLIAQWS</sequence>
<dbReference type="InterPro" id="IPR036097">
    <property type="entry name" value="HisK_dim/P_sf"/>
</dbReference>
<dbReference type="GO" id="GO:0000155">
    <property type="term" value="F:phosphorelay sensor kinase activity"/>
    <property type="evidence" value="ECO:0007669"/>
    <property type="project" value="InterPro"/>
</dbReference>
<comment type="catalytic activity">
    <reaction evidence="1">
        <text>ATP + protein L-histidine = ADP + protein N-phospho-L-histidine.</text>
        <dbReference type="EC" id="2.7.13.3"/>
    </reaction>
</comment>
<reference evidence="10" key="1">
    <citation type="submission" date="2024-07" db="EMBL/GenBank/DDBJ databases">
        <title>Genome Analysis of a Potential Novel Vibrio Species Secreting pH- and Thermo-stable Alginate Lyase and its Application in Producing Alginate Oligosaccharides.</title>
        <authorList>
            <person name="Huang H."/>
            <person name="Bao K."/>
        </authorList>
    </citation>
    <scope>NUCLEOTIDE SEQUENCE</scope>
    <source>
        <strain evidence="10">HB236076</strain>
        <plasmid evidence="10">p-HB236076</plasmid>
    </source>
</reference>
<evidence type="ECO:0000313" key="10">
    <source>
        <dbReference type="EMBL" id="XDK26812.1"/>
    </source>
</evidence>
<dbReference type="CDD" id="cd17546">
    <property type="entry name" value="REC_hyHK_CKI1_RcsC-like"/>
    <property type="match status" value="1"/>
</dbReference>
<dbReference type="Pfam" id="PF02518">
    <property type="entry name" value="HATPase_c"/>
    <property type="match status" value="1"/>
</dbReference>
<evidence type="ECO:0000256" key="1">
    <source>
        <dbReference type="ARBA" id="ARBA00000085"/>
    </source>
</evidence>
<dbReference type="EC" id="2.7.13.3" evidence="2"/>
<protein>
    <recommendedName>
        <fullName evidence="2">histidine kinase</fullName>
        <ecNumber evidence="2">2.7.13.3</ecNumber>
    </recommendedName>
</protein>
<dbReference type="InterPro" id="IPR005467">
    <property type="entry name" value="His_kinase_dom"/>
</dbReference>
<dbReference type="EMBL" id="CP162602">
    <property type="protein sequence ID" value="XDK26812.1"/>
    <property type="molecule type" value="Genomic_DNA"/>
</dbReference>
<gene>
    <name evidence="10" type="ORF">AB0763_13575</name>
</gene>
<dbReference type="SMART" id="SM00387">
    <property type="entry name" value="HATPase_c"/>
    <property type="match status" value="1"/>
</dbReference>
<dbReference type="SUPFAM" id="SSF47384">
    <property type="entry name" value="Homodimeric domain of signal transducing histidine kinase"/>
    <property type="match status" value="1"/>
</dbReference>
<keyword evidence="5" id="KW-0902">Two-component regulatory system</keyword>
<dbReference type="KEGG" id="vih:AB0763_13575"/>
<geneLocation type="plasmid" evidence="10">
    <name>p-HB236076</name>
</geneLocation>
<evidence type="ECO:0000256" key="7">
    <source>
        <dbReference type="SAM" id="Coils"/>
    </source>
</evidence>
<dbReference type="RefSeq" id="WP_306099726.1">
    <property type="nucleotide sequence ID" value="NZ_CP162602.1"/>
</dbReference>
<dbReference type="Pfam" id="PF00072">
    <property type="entry name" value="Response_reg"/>
    <property type="match status" value="1"/>
</dbReference>
<dbReference type="InterPro" id="IPR001789">
    <property type="entry name" value="Sig_transdc_resp-reg_receiver"/>
</dbReference>
<accession>A0AB39HHD6</accession>
<dbReference type="PANTHER" id="PTHR45339:SF1">
    <property type="entry name" value="HYBRID SIGNAL TRANSDUCTION HISTIDINE KINASE J"/>
    <property type="match status" value="1"/>
</dbReference>
<keyword evidence="7" id="KW-0175">Coiled coil</keyword>
<keyword evidence="4" id="KW-0378">Hydrolase</keyword>
<dbReference type="SUPFAM" id="SSF55874">
    <property type="entry name" value="ATPase domain of HSP90 chaperone/DNA topoisomerase II/histidine kinase"/>
    <property type="match status" value="1"/>
</dbReference>
<dbReference type="PROSITE" id="PS50109">
    <property type="entry name" value="HIS_KIN"/>
    <property type="match status" value="1"/>
</dbReference>
<evidence type="ECO:0000256" key="6">
    <source>
        <dbReference type="PROSITE-ProRule" id="PRU00169"/>
    </source>
</evidence>
<dbReference type="PRINTS" id="PR00344">
    <property type="entry name" value="BCTRLSENSOR"/>
</dbReference>
<evidence type="ECO:0000256" key="5">
    <source>
        <dbReference type="ARBA" id="ARBA00023012"/>
    </source>
</evidence>
<dbReference type="SMART" id="SM00448">
    <property type="entry name" value="REC"/>
    <property type="match status" value="1"/>
</dbReference>
<dbReference type="Gene3D" id="3.30.565.10">
    <property type="entry name" value="Histidine kinase-like ATPase, C-terminal domain"/>
    <property type="match status" value="1"/>
</dbReference>
<dbReference type="InterPro" id="IPR003594">
    <property type="entry name" value="HATPase_dom"/>
</dbReference>
<proteinExistence type="predicted"/>
<feature type="domain" description="Response regulatory" evidence="9">
    <location>
        <begin position="451"/>
        <end position="565"/>
    </location>
</feature>